<keyword evidence="2" id="KW-0238">DNA-binding</keyword>
<dbReference type="InterPro" id="IPR009351">
    <property type="entry name" value="AlkZ-like"/>
</dbReference>
<dbReference type="PANTHER" id="PTHR38479:SF2">
    <property type="entry name" value="WINGED HELIX DNA-BINDING DOMAIN-CONTAINING PROTEIN"/>
    <property type="match status" value="1"/>
</dbReference>
<gene>
    <name evidence="2" type="ORF">SAMN05216174_115112</name>
</gene>
<feature type="region of interest" description="Disordered" evidence="1">
    <location>
        <begin position="1"/>
        <end position="24"/>
    </location>
</feature>
<dbReference type="Pfam" id="PF06224">
    <property type="entry name" value="AlkZ-like"/>
    <property type="match status" value="1"/>
</dbReference>
<dbReference type="EMBL" id="FMZZ01000015">
    <property type="protein sequence ID" value="SDD67760.1"/>
    <property type="molecule type" value="Genomic_DNA"/>
</dbReference>
<evidence type="ECO:0000256" key="1">
    <source>
        <dbReference type="SAM" id="MobiDB-lite"/>
    </source>
</evidence>
<proteinExistence type="predicted"/>
<reference evidence="3" key="1">
    <citation type="submission" date="2016-10" db="EMBL/GenBank/DDBJ databases">
        <authorList>
            <person name="Varghese N."/>
            <person name="Submissions S."/>
        </authorList>
    </citation>
    <scope>NUCLEOTIDE SEQUENCE [LARGE SCALE GENOMIC DNA]</scope>
    <source>
        <strain evidence="3">IBRC-M 10403</strain>
    </source>
</reference>
<organism evidence="2 3">
    <name type="scientific">Actinokineospora iranica</name>
    <dbReference type="NCBI Taxonomy" id="1271860"/>
    <lineage>
        <taxon>Bacteria</taxon>
        <taxon>Bacillati</taxon>
        <taxon>Actinomycetota</taxon>
        <taxon>Actinomycetes</taxon>
        <taxon>Pseudonocardiales</taxon>
        <taxon>Pseudonocardiaceae</taxon>
        <taxon>Actinokineospora</taxon>
    </lineage>
</organism>
<accession>A0A1G6WP93</accession>
<sequence length="387" mass="41950">MVDIVGDSTGSGATRGADGRDRPPATLSARALNRATLARQLLLARSTMDVPAAVEHLVGLQAQTPHTWYVGLWTRLAGFEPAHAADPLASRALVRTALLRSTIHLVTARDALAIRPLLEPVIERGLTGAFGKRLVGIDRAELVAAGRALLDERPLTFAELGRALAERWPDRDPAALAQAVRAWAPLVQVTPRGLWGRSGAAAHTTVERWLGADVAAEPSVTDLVRRYLGAFGPASVRDAQTWSGLTRLAEVFEEMRPALVVFRDTEGRELFDLPDAPRPDEDTPAPPRLLYDFDNLLLSHADRSRVITDRHRAQDFAPHGPQPRSVLLDGVTAGVWTTEIGKERAVLTVRCFDPVSGAHEEALAAEARDLLRFLVGDSVAREVRIAG</sequence>
<dbReference type="RefSeq" id="WP_091455648.1">
    <property type="nucleotide sequence ID" value="NZ_FMZZ01000015.1"/>
</dbReference>
<dbReference type="PANTHER" id="PTHR38479">
    <property type="entry name" value="LMO0824 PROTEIN"/>
    <property type="match status" value="1"/>
</dbReference>
<protein>
    <submittedName>
        <fullName evidence="2">Winged helix DNA-binding domain-containing protein</fullName>
    </submittedName>
</protein>
<dbReference type="OrthoDB" id="9148135at2"/>
<dbReference type="STRING" id="1271860.SAMN05216174_115112"/>
<evidence type="ECO:0000313" key="2">
    <source>
        <dbReference type="EMBL" id="SDD67760.1"/>
    </source>
</evidence>
<dbReference type="AlphaFoldDB" id="A0A1G6WP93"/>
<name>A0A1G6WP93_9PSEU</name>
<keyword evidence="3" id="KW-1185">Reference proteome</keyword>
<evidence type="ECO:0000313" key="3">
    <source>
        <dbReference type="Proteomes" id="UP000199501"/>
    </source>
</evidence>
<dbReference type="GO" id="GO:0003677">
    <property type="term" value="F:DNA binding"/>
    <property type="evidence" value="ECO:0007669"/>
    <property type="project" value="UniProtKB-KW"/>
</dbReference>
<dbReference type="Proteomes" id="UP000199501">
    <property type="component" value="Unassembled WGS sequence"/>
</dbReference>